<dbReference type="Proteomes" id="UP000059188">
    <property type="component" value="Unassembled WGS sequence"/>
</dbReference>
<evidence type="ECO:0000313" key="4">
    <source>
        <dbReference type="EMBL" id="CEL58900.1"/>
    </source>
</evidence>
<dbReference type="AlphaFoldDB" id="A0A0B7FMH5"/>
<feature type="compositionally biased region" description="Basic and acidic residues" evidence="1">
    <location>
        <begin position="53"/>
        <end position="62"/>
    </location>
</feature>
<keyword evidence="2" id="KW-0472">Membrane</keyword>
<feature type="transmembrane region" description="Helical" evidence="2">
    <location>
        <begin position="199"/>
        <end position="218"/>
    </location>
</feature>
<sequence>MSLLGYYVEKPKVTRFPTFQSQSTGPRSPRTPPPTTNVRWSSTSNERAAPSEGDLHDDTPDYHERARIAPDTDAFVSPKNFDEYGGELDADARVWKTYVKESDEFDMDLVDGWNRSLDVILIFAALFSAISTTFVLESSKLLQEDPADATSQTLETISQTLLLIARGNESLVSRSTGLDSLGIEDEEFVPDPVAVCINVLWFLSLALSVAASLIAMLAKEWCYLFMSGRTGQPCLQARRRQQRWDAMVKWKMPELLMFLPSLMHMSLFLFAVGLVIYLWEMHFGVALPVIIVTLCVMSVYGASTILPFLYEFCPYTTATSRFVKGLYDTFFQTNVNHWSSTIQQDIITSRAIRWLIETCEDPQSVDIALQAIAGADETLPLDPLRECDAPLMLSRRLTAGSAHTKTTEFKHVFQLYARALSCFQTSGGNLTEAKPRSCDPEELWIKVRKLQTSTERELDVHLTNQELSVTEDNLLALRIGTSAPSHCLQALDISPQDSSYKLIESAVEFLERTDPNDLHDAARISFITGIQMLISCSLIHCESPWAARIILRLMEADLSPKYLGLFLTLFALSRNDHLGWVAPPPLDPVARATRAIDAVTFYIPILDQMDDETADTLIDFGLLGATCRF</sequence>
<evidence type="ECO:0000256" key="2">
    <source>
        <dbReference type="SAM" id="Phobius"/>
    </source>
</evidence>
<dbReference type="OrthoDB" id="3219854at2759"/>
<keyword evidence="5" id="KW-1185">Reference proteome</keyword>
<protein>
    <recommendedName>
        <fullName evidence="3">DUF6535 domain-containing protein</fullName>
    </recommendedName>
</protein>
<feature type="domain" description="DUF6535" evidence="3">
    <location>
        <begin position="95"/>
        <end position="280"/>
    </location>
</feature>
<feature type="transmembrane region" description="Helical" evidence="2">
    <location>
        <begin position="285"/>
        <end position="310"/>
    </location>
</feature>
<dbReference type="Pfam" id="PF20153">
    <property type="entry name" value="DUF6535"/>
    <property type="match status" value="1"/>
</dbReference>
<feature type="region of interest" description="Disordered" evidence="1">
    <location>
        <begin position="17"/>
        <end position="62"/>
    </location>
</feature>
<keyword evidence="2" id="KW-1133">Transmembrane helix</keyword>
<dbReference type="InterPro" id="IPR045338">
    <property type="entry name" value="DUF6535"/>
</dbReference>
<feature type="compositionally biased region" description="Polar residues" evidence="1">
    <location>
        <begin position="37"/>
        <end position="46"/>
    </location>
</feature>
<accession>A0A0B7FMH5</accession>
<reference evidence="4 5" key="1">
    <citation type="submission" date="2014-11" db="EMBL/GenBank/DDBJ databases">
        <authorList>
            <person name="Wibberg Daniel"/>
        </authorList>
    </citation>
    <scope>NUCLEOTIDE SEQUENCE [LARGE SCALE GENOMIC DNA]</scope>
    <source>
        <strain evidence="4">Rhizoctonia solani AG1-IB 7/3/14</strain>
    </source>
</reference>
<evidence type="ECO:0000259" key="3">
    <source>
        <dbReference type="Pfam" id="PF20153"/>
    </source>
</evidence>
<evidence type="ECO:0000256" key="1">
    <source>
        <dbReference type="SAM" id="MobiDB-lite"/>
    </source>
</evidence>
<name>A0A0B7FMH5_THACB</name>
<keyword evidence="2" id="KW-0812">Transmembrane</keyword>
<organism evidence="4 5">
    <name type="scientific">Thanatephorus cucumeris (strain AG1-IB / isolate 7/3/14)</name>
    <name type="common">Lettuce bottom rot fungus</name>
    <name type="synonym">Rhizoctonia solani</name>
    <dbReference type="NCBI Taxonomy" id="1108050"/>
    <lineage>
        <taxon>Eukaryota</taxon>
        <taxon>Fungi</taxon>
        <taxon>Dikarya</taxon>
        <taxon>Basidiomycota</taxon>
        <taxon>Agaricomycotina</taxon>
        <taxon>Agaricomycetes</taxon>
        <taxon>Cantharellales</taxon>
        <taxon>Ceratobasidiaceae</taxon>
        <taxon>Rhizoctonia</taxon>
        <taxon>Rhizoctonia solani AG-1</taxon>
    </lineage>
</organism>
<dbReference type="EMBL" id="LN679135">
    <property type="protein sequence ID" value="CEL58900.1"/>
    <property type="molecule type" value="Genomic_DNA"/>
</dbReference>
<proteinExistence type="predicted"/>
<evidence type="ECO:0000313" key="5">
    <source>
        <dbReference type="Proteomes" id="UP000059188"/>
    </source>
</evidence>
<gene>
    <name evidence="4" type="ORF">RSOLAG1IB_08920</name>
</gene>
<dbReference type="STRING" id="1108050.A0A0B7FMH5"/>
<feature type="transmembrane region" description="Helical" evidence="2">
    <location>
        <begin position="255"/>
        <end position="279"/>
    </location>
</feature>